<sequence>MERILFYSALLISLSACSLDLKKVTDALTEIPEEDVIQYSCPTGYVYVPPSASETPPGFCVAKYEMKDVAGIATSQAGGTPWGNIDRDDAITACQALGSDYDLISTVQWNKIATNITETTANWSSGAVSSGALNRGHFDNSYGSLLEAGGDDHPCYGYDFDSSGAADSQASLDAVCSPSLWHENRRTHQLSNGEVLWDFAGNSWEWNKEDFTDPGASSNDYIADLVGLGGSFATLFAPSSSLVCASPNSNEYCGMGFAWINGPGGAIARGGSLYNGTDTGVFAVDLDNSTSYSNTHVGFRCVTSATAAPQ</sequence>
<gene>
    <name evidence="1" type="ORF">AZI85_00955</name>
</gene>
<dbReference type="RefSeq" id="WP_063242319.1">
    <property type="nucleotide sequence ID" value="NZ_LUKF01000001.1"/>
</dbReference>
<protein>
    <recommendedName>
        <fullName evidence="3">Sulfatase-modifying factor enzyme domain-containing protein</fullName>
    </recommendedName>
</protein>
<accession>A0A150WVR6</accession>
<comment type="caution">
    <text evidence="1">The sequence shown here is derived from an EMBL/GenBank/DDBJ whole genome shotgun (WGS) entry which is preliminary data.</text>
</comment>
<dbReference type="PROSITE" id="PS51257">
    <property type="entry name" value="PROKAR_LIPOPROTEIN"/>
    <property type="match status" value="1"/>
</dbReference>
<dbReference type="Proteomes" id="UP000075391">
    <property type="component" value="Unassembled WGS sequence"/>
</dbReference>
<reference evidence="1 2" key="1">
    <citation type="submission" date="2016-03" db="EMBL/GenBank/DDBJ databases">
        <authorList>
            <person name="Ploux O."/>
        </authorList>
    </citation>
    <scope>NUCLEOTIDE SEQUENCE [LARGE SCALE GENOMIC DNA]</scope>
    <source>
        <strain evidence="1 2">BER2</strain>
    </source>
</reference>
<dbReference type="AlphaFoldDB" id="A0A150WVR6"/>
<name>A0A150WVR6_BDEBC</name>
<dbReference type="EMBL" id="LUKF01000001">
    <property type="protein sequence ID" value="KYG70543.1"/>
    <property type="molecule type" value="Genomic_DNA"/>
</dbReference>
<evidence type="ECO:0008006" key="3">
    <source>
        <dbReference type="Google" id="ProtNLM"/>
    </source>
</evidence>
<dbReference type="InterPro" id="IPR042095">
    <property type="entry name" value="SUMF_sf"/>
</dbReference>
<dbReference type="InterPro" id="IPR016187">
    <property type="entry name" value="CTDL_fold"/>
</dbReference>
<organism evidence="1 2">
    <name type="scientific">Bdellovibrio bacteriovorus</name>
    <dbReference type="NCBI Taxonomy" id="959"/>
    <lineage>
        <taxon>Bacteria</taxon>
        <taxon>Pseudomonadati</taxon>
        <taxon>Bdellovibrionota</taxon>
        <taxon>Bdellovibrionia</taxon>
        <taxon>Bdellovibrionales</taxon>
        <taxon>Pseudobdellovibrionaceae</taxon>
        <taxon>Bdellovibrio</taxon>
    </lineage>
</organism>
<proteinExistence type="predicted"/>
<dbReference type="OrthoDB" id="5289561at2"/>
<evidence type="ECO:0000313" key="1">
    <source>
        <dbReference type="EMBL" id="KYG70543.1"/>
    </source>
</evidence>
<evidence type="ECO:0000313" key="2">
    <source>
        <dbReference type="Proteomes" id="UP000075391"/>
    </source>
</evidence>
<dbReference type="Gene3D" id="3.90.1580.10">
    <property type="entry name" value="paralog of FGE (formylglycine-generating enzyme)"/>
    <property type="match status" value="1"/>
</dbReference>
<dbReference type="SUPFAM" id="SSF56436">
    <property type="entry name" value="C-type lectin-like"/>
    <property type="match status" value="1"/>
</dbReference>